<dbReference type="EMBL" id="JAGFNK010000587">
    <property type="protein sequence ID" value="KAI9447328.1"/>
    <property type="molecule type" value="Genomic_DNA"/>
</dbReference>
<dbReference type="Proteomes" id="UP001207468">
    <property type="component" value="Unassembled WGS sequence"/>
</dbReference>
<organism evidence="1 2">
    <name type="scientific">Russula earlei</name>
    <dbReference type="NCBI Taxonomy" id="71964"/>
    <lineage>
        <taxon>Eukaryota</taxon>
        <taxon>Fungi</taxon>
        <taxon>Dikarya</taxon>
        <taxon>Basidiomycota</taxon>
        <taxon>Agaricomycotina</taxon>
        <taxon>Agaricomycetes</taxon>
        <taxon>Russulales</taxon>
        <taxon>Russulaceae</taxon>
        <taxon>Russula</taxon>
    </lineage>
</organism>
<protein>
    <submittedName>
        <fullName evidence="1">Uncharacterized protein</fullName>
    </submittedName>
</protein>
<proteinExistence type="predicted"/>
<comment type="caution">
    <text evidence="1">The sequence shown here is derived from an EMBL/GenBank/DDBJ whole genome shotgun (WGS) entry which is preliminary data.</text>
</comment>
<name>A0ACC0TTI0_9AGAM</name>
<gene>
    <name evidence="1" type="ORF">F5148DRAFT_1371262</name>
</gene>
<reference evidence="1" key="1">
    <citation type="submission" date="2021-03" db="EMBL/GenBank/DDBJ databases">
        <title>Evolutionary priming and transition to the ectomycorrhizal habit in an iconic lineage of mushroom-forming fungi: is preadaptation a requirement?</title>
        <authorList>
            <consortium name="DOE Joint Genome Institute"/>
            <person name="Looney B.P."/>
            <person name="Miyauchi S."/>
            <person name="Morin E."/>
            <person name="Drula E."/>
            <person name="Courty P.E."/>
            <person name="Chicoki N."/>
            <person name="Fauchery L."/>
            <person name="Kohler A."/>
            <person name="Kuo A."/>
            <person name="LaButti K."/>
            <person name="Pangilinan J."/>
            <person name="Lipzen A."/>
            <person name="Riley R."/>
            <person name="Andreopoulos W."/>
            <person name="He G."/>
            <person name="Johnson J."/>
            <person name="Barry K.W."/>
            <person name="Grigoriev I.V."/>
            <person name="Nagy L."/>
            <person name="Hibbett D."/>
            <person name="Henrissat B."/>
            <person name="Matheny P.B."/>
            <person name="Labbe J."/>
            <person name="Martin A.F."/>
        </authorList>
    </citation>
    <scope>NUCLEOTIDE SEQUENCE</scope>
    <source>
        <strain evidence="1">BPL698</strain>
    </source>
</reference>
<keyword evidence="2" id="KW-1185">Reference proteome</keyword>
<evidence type="ECO:0000313" key="2">
    <source>
        <dbReference type="Proteomes" id="UP001207468"/>
    </source>
</evidence>
<evidence type="ECO:0000313" key="1">
    <source>
        <dbReference type="EMBL" id="KAI9447328.1"/>
    </source>
</evidence>
<accession>A0ACC0TTI0</accession>
<sequence length="170" mass="19810">MRTSVVATFCLAIGITLSFALPSGSGPPKYTNLLNSSFFPEIDITPCRYEPKYDHEIPGWERLPSKEHLPPDRRETLNRMLLDLGKKHHELCLHAKECFEDPNFEDKMKEWRQKHYQETSIPEYWLKDFNKKDPTRDGFQAVDHLDNMRRKTNVQLKDMAPGGQNVRGGH</sequence>